<keyword evidence="2" id="KW-1185">Reference proteome</keyword>
<dbReference type="EMBL" id="BAAAHP010000058">
    <property type="protein sequence ID" value="GAA0932409.1"/>
    <property type="molecule type" value="Genomic_DNA"/>
</dbReference>
<name>A0ABN1PS24_9PSEU</name>
<evidence type="ECO:0000313" key="1">
    <source>
        <dbReference type="EMBL" id="GAA0932409.1"/>
    </source>
</evidence>
<gene>
    <name evidence="1" type="ORF">GCM10009559_21330</name>
</gene>
<dbReference type="Proteomes" id="UP001499967">
    <property type="component" value="Unassembled WGS sequence"/>
</dbReference>
<organism evidence="1 2">
    <name type="scientific">Pseudonocardia zijingensis</name>
    <dbReference type="NCBI Taxonomy" id="153376"/>
    <lineage>
        <taxon>Bacteria</taxon>
        <taxon>Bacillati</taxon>
        <taxon>Actinomycetota</taxon>
        <taxon>Actinomycetes</taxon>
        <taxon>Pseudonocardiales</taxon>
        <taxon>Pseudonocardiaceae</taxon>
        <taxon>Pseudonocardia</taxon>
    </lineage>
</organism>
<reference evidence="1 2" key="1">
    <citation type="journal article" date="2019" name="Int. J. Syst. Evol. Microbiol.">
        <title>The Global Catalogue of Microorganisms (GCM) 10K type strain sequencing project: providing services to taxonomists for standard genome sequencing and annotation.</title>
        <authorList>
            <consortium name="The Broad Institute Genomics Platform"/>
            <consortium name="The Broad Institute Genome Sequencing Center for Infectious Disease"/>
            <person name="Wu L."/>
            <person name="Ma J."/>
        </authorList>
    </citation>
    <scope>NUCLEOTIDE SEQUENCE [LARGE SCALE GENOMIC DNA]</scope>
    <source>
        <strain evidence="1 2">JCM 11117</strain>
    </source>
</reference>
<comment type="caution">
    <text evidence="1">The sequence shown here is derived from an EMBL/GenBank/DDBJ whole genome shotgun (WGS) entry which is preliminary data.</text>
</comment>
<sequence length="107" mass="11627">MLDMELVARILRRAGVQCLLHAPDDRTTVLLAEPRPGDSGFAVRATLVRERGREHLSVGPNDTRRAALPVPKPDERRVAAFVLAQALRVEPGEPVTADEVRALGLGC</sequence>
<proteinExistence type="predicted"/>
<protein>
    <submittedName>
        <fullName evidence="1">Uncharacterized protein</fullName>
    </submittedName>
</protein>
<accession>A0ABN1PS24</accession>
<evidence type="ECO:0000313" key="2">
    <source>
        <dbReference type="Proteomes" id="UP001499967"/>
    </source>
</evidence>